<evidence type="ECO:0000256" key="2">
    <source>
        <dbReference type="ARBA" id="ARBA00022448"/>
    </source>
</evidence>
<dbReference type="CDD" id="cd13590">
    <property type="entry name" value="PBP2_PotD_PotF_like"/>
    <property type="match status" value="1"/>
</dbReference>
<dbReference type="PRINTS" id="PR00909">
    <property type="entry name" value="SPERMDNBNDNG"/>
</dbReference>
<comment type="subcellular location">
    <subcellularLocation>
        <location evidence="1">Periplasm</location>
    </subcellularLocation>
</comment>
<gene>
    <name evidence="5" type="ORF">C7M71_021770</name>
</gene>
<dbReference type="EMBL" id="CP031264">
    <property type="protein sequence ID" value="AXI79642.1"/>
    <property type="molecule type" value="Genomic_DNA"/>
</dbReference>
<reference evidence="6" key="1">
    <citation type="submission" date="2018-07" db="EMBL/GenBank/DDBJ databases">
        <title>Streptacidiphilus bronchialis DSM 106435 chromosome.</title>
        <authorList>
            <person name="Batra D."/>
            <person name="Gulvik C.A."/>
        </authorList>
    </citation>
    <scope>NUCLEOTIDE SEQUENCE [LARGE SCALE GENOMIC DNA]</scope>
    <source>
        <strain evidence="6">DSM 106435</strain>
    </source>
</reference>
<dbReference type="GO" id="GO:0042597">
    <property type="term" value="C:periplasmic space"/>
    <property type="evidence" value="ECO:0007669"/>
    <property type="project" value="UniProtKB-SubCell"/>
</dbReference>
<proteinExistence type="predicted"/>
<dbReference type="Gene3D" id="3.40.190.10">
    <property type="entry name" value="Periplasmic binding protein-like II"/>
    <property type="match status" value="2"/>
</dbReference>
<sequence length="412" mass="45117">MELHEGLSEPVRKAWERSLTQGRAALTRRSLLRAAGLGALAAGTLTACGIPAAQGNTGASSGTEDDSAKEKVVNFANWPLYIDVDEKDKGRRPTLDAFTKATGIQVKYTEGINDNVEFFGKIRPQLAAGQNTGYDLMILTDWMAARIIRLGWAEKLDPSRLPHAFANLEQRFRSPDWDPGRGYSYPWAGVTTMIAYNRKATGGKPVTSVTQLLTDPSLKGRVTFLSEMRDSIGLTLLDMGKRPESFTTDDFDAALARLQKGADSGQIRRFTGNDYGDELAKGDIAACAAWGGDLVQMRIDNPDIEYVIPEAGYITSTDNMMVPRKSRHLRNAEALIDWYYQPKIAAELAAGITFVPPVIGTKEELEKIDKEAAANPLIVPDQNMVTKGHPFRALSEAEETAYEAKFAKLIGA</sequence>
<dbReference type="GO" id="GO:0019808">
    <property type="term" value="F:polyamine binding"/>
    <property type="evidence" value="ECO:0007669"/>
    <property type="project" value="InterPro"/>
</dbReference>
<keyword evidence="2" id="KW-0813">Transport</keyword>
<dbReference type="AlphaFoldDB" id="A0A345T0Y7"/>
<dbReference type="InterPro" id="IPR006059">
    <property type="entry name" value="SBP"/>
</dbReference>
<keyword evidence="6" id="KW-1185">Reference proteome</keyword>
<organism evidence="5 6">
    <name type="scientific">Peterkaempfera bronchialis</name>
    <dbReference type="NCBI Taxonomy" id="2126346"/>
    <lineage>
        <taxon>Bacteria</taxon>
        <taxon>Bacillati</taxon>
        <taxon>Actinomycetota</taxon>
        <taxon>Actinomycetes</taxon>
        <taxon>Kitasatosporales</taxon>
        <taxon>Streptomycetaceae</taxon>
        <taxon>Peterkaempfera</taxon>
    </lineage>
</organism>
<protein>
    <submittedName>
        <fullName evidence="5">Spermidine/putrescine ABC transporter substrate-binding protein</fullName>
    </submittedName>
</protein>
<dbReference type="RefSeq" id="WP_111492274.1">
    <property type="nucleotide sequence ID" value="NZ_CP031264.1"/>
</dbReference>
<evidence type="ECO:0000256" key="3">
    <source>
        <dbReference type="ARBA" id="ARBA00022729"/>
    </source>
</evidence>
<keyword evidence="3" id="KW-0732">Signal</keyword>
<dbReference type="SUPFAM" id="SSF53850">
    <property type="entry name" value="Periplasmic binding protein-like II"/>
    <property type="match status" value="1"/>
</dbReference>
<dbReference type="PROSITE" id="PS51318">
    <property type="entry name" value="TAT"/>
    <property type="match status" value="1"/>
</dbReference>
<dbReference type="PANTHER" id="PTHR30222:SF17">
    <property type="entry name" value="SPERMIDINE_PUTRESCINE-BINDING PERIPLASMIC PROTEIN"/>
    <property type="match status" value="1"/>
</dbReference>
<evidence type="ECO:0000256" key="4">
    <source>
        <dbReference type="ARBA" id="ARBA00022764"/>
    </source>
</evidence>
<evidence type="ECO:0000313" key="5">
    <source>
        <dbReference type="EMBL" id="AXI79642.1"/>
    </source>
</evidence>
<dbReference type="InterPro" id="IPR001188">
    <property type="entry name" value="Sperm_putr-bd"/>
</dbReference>
<dbReference type="Proteomes" id="UP000249340">
    <property type="component" value="Chromosome"/>
</dbReference>
<name>A0A345T0Y7_9ACTN</name>
<dbReference type="KEGG" id="stri:C7M71_021770"/>
<dbReference type="OrthoDB" id="9813777at2"/>
<keyword evidence="4" id="KW-0574">Periplasm</keyword>
<dbReference type="InterPro" id="IPR006311">
    <property type="entry name" value="TAT_signal"/>
</dbReference>
<dbReference type="Pfam" id="PF13416">
    <property type="entry name" value="SBP_bac_8"/>
    <property type="match status" value="1"/>
</dbReference>
<evidence type="ECO:0000313" key="6">
    <source>
        <dbReference type="Proteomes" id="UP000249340"/>
    </source>
</evidence>
<dbReference type="GO" id="GO:0015846">
    <property type="term" value="P:polyamine transport"/>
    <property type="evidence" value="ECO:0007669"/>
    <property type="project" value="InterPro"/>
</dbReference>
<accession>A0A345T0Y7</accession>
<evidence type="ECO:0000256" key="1">
    <source>
        <dbReference type="ARBA" id="ARBA00004418"/>
    </source>
</evidence>
<dbReference type="PANTHER" id="PTHR30222">
    <property type="entry name" value="SPERMIDINE/PUTRESCINE-BINDING PERIPLASMIC PROTEIN"/>
    <property type="match status" value="1"/>
</dbReference>